<evidence type="ECO:0000256" key="2">
    <source>
        <dbReference type="SAM" id="SignalP"/>
    </source>
</evidence>
<dbReference type="RefSeq" id="WP_136335545.1">
    <property type="nucleotide sequence ID" value="NZ_QXMP01000009.1"/>
</dbReference>
<gene>
    <name evidence="3" type="ORF">E7Z59_06660</name>
</gene>
<feature type="signal peptide" evidence="2">
    <location>
        <begin position="1"/>
        <end position="21"/>
    </location>
</feature>
<dbReference type="OrthoDB" id="9814448at2"/>
<dbReference type="SMART" id="SM00028">
    <property type="entry name" value="TPR"/>
    <property type="match status" value="12"/>
</dbReference>
<dbReference type="Pfam" id="PF13432">
    <property type="entry name" value="TPR_16"/>
    <property type="match status" value="1"/>
</dbReference>
<feature type="repeat" description="TPR" evidence="1">
    <location>
        <begin position="314"/>
        <end position="347"/>
    </location>
</feature>
<dbReference type="EMBL" id="SSMC01000002">
    <property type="protein sequence ID" value="THD67338.1"/>
    <property type="molecule type" value="Genomic_DNA"/>
</dbReference>
<reference evidence="3 4" key="1">
    <citation type="submission" date="2019-04" db="EMBL/GenBank/DDBJ databases">
        <title>Draft genome sequence of Robertkochia marina CC-AMO-30D.</title>
        <authorList>
            <person name="Hameed A."/>
            <person name="Lin S.-Y."/>
            <person name="Shahina M."/>
            <person name="Lai W.-A."/>
            <person name="Young C.-C."/>
        </authorList>
    </citation>
    <scope>NUCLEOTIDE SEQUENCE [LARGE SCALE GENOMIC DNA]</scope>
    <source>
        <strain evidence="3 4">CC-AMO-30D</strain>
    </source>
</reference>
<dbReference type="Pfam" id="PF12895">
    <property type="entry name" value="ANAPC3"/>
    <property type="match status" value="1"/>
</dbReference>
<dbReference type="SUPFAM" id="SSF48452">
    <property type="entry name" value="TPR-like"/>
    <property type="match status" value="5"/>
</dbReference>
<evidence type="ECO:0000313" key="3">
    <source>
        <dbReference type="EMBL" id="THD67338.1"/>
    </source>
</evidence>
<dbReference type="InterPro" id="IPR011990">
    <property type="entry name" value="TPR-like_helical_dom_sf"/>
</dbReference>
<name>A0A4S3LZK7_9FLAO</name>
<evidence type="ECO:0000256" key="1">
    <source>
        <dbReference type="PROSITE-ProRule" id="PRU00339"/>
    </source>
</evidence>
<protein>
    <submittedName>
        <fullName evidence="3">Tetratricopeptide repeat protein</fullName>
    </submittedName>
</protein>
<feature type="chain" id="PRO_5020573571" evidence="2">
    <location>
        <begin position="22"/>
        <end position="1007"/>
    </location>
</feature>
<comment type="caution">
    <text evidence="3">The sequence shown here is derived from an EMBL/GenBank/DDBJ whole genome shotgun (WGS) entry which is preliminary data.</text>
</comment>
<dbReference type="PROSITE" id="PS50293">
    <property type="entry name" value="TPR_REGION"/>
    <property type="match status" value="1"/>
</dbReference>
<organism evidence="3 4">
    <name type="scientific">Robertkochia marina</name>
    <dbReference type="NCBI Taxonomy" id="1227945"/>
    <lineage>
        <taxon>Bacteria</taxon>
        <taxon>Pseudomonadati</taxon>
        <taxon>Bacteroidota</taxon>
        <taxon>Flavobacteriia</taxon>
        <taxon>Flavobacteriales</taxon>
        <taxon>Flavobacteriaceae</taxon>
        <taxon>Robertkochia</taxon>
    </lineage>
</organism>
<accession>A0A4S3LZK7</accession>
<dbReference type="InterPro" id="IPR006597">
    <property type="entry name" value="Sel1-like"/>
</dbReference>
<evidence type="ECO:0000313" key="4">
    <source>
        <dbReference type="Proteomes" id="UP000305939"/>
    </source>
</evidence>
<proteinExistence type="predicted"/>
<keyword evidence="2" id="KW-0732">Signal</keyword>
<dbReference type="PROSITE" id="PS50005">
    <property type="entry name" value="TPR"/>
    <property type="match status" value="1"/>
</dbReference>
<sequence length="1007" mass="116142">MRLLRIVYTSALFFSFASAHAQQSRIYTYENRDYQEALELYNSKQYQAAQAIFEKVKDNSDDPELEANAAYYSANAGIRLNQLGADKMMEDFMERYPTSVKRNAAFMDVADYYFTHGKYAQALKWYDRAEDLGLSRSNREEFNFKKGYSLFAAKKYRDARKYLERVSATAKYGAQAKYYIGYMAYQTDDYNQANQYFDQVASDGELNSNLSYYKADMNFKLGKFDEAIALAKEQLPTADRKEVSQLNKIIGESYFNKKEYEAALPYLKAYKGSQGRWSLTDYYQLGYVYYQQGMYQEAIAEFNKITDDSNGVAQNAYYHLGECYLRTGKKQEALNAFRNAAQMDFDLTISKDAWLNYARLSYEIGNPYESVPNVMMAYLDRYPDSEHSEEVKSLLVDSYLTSGNYEEAMTMLKKNRNYGDKATYQRVAFYYGLELFNRENYPEASRYFQLAIEEPHHANITSRAAFWKAEAEYITGAYNQAVIGYKQFKQMPGSRSTSEYADVDYHLGYAYFNQKDYANASEHFNAYVNNGKGDDQQQFDAFLRLGDSRFANREYWPAMEAYNKVIERGGKGTDYAWYQKAISYGFVNRTDDKIKTLQNFVTTYPQSTLKDDALYELGNTYVNSNNEPEGVNAYRRLAEQYPMSSLVPKAILKEGLVYYNGGSNAKALERFKKVVSNYQGSEEAMQAVATAKLIYVDEGRVEEYANWVRGLDFVEVTDEELDNASFEAAERHHAEKDHNRAVRSLQGYLDQFPRGIHHVKAHYYLAESFYELDNKAGALEHYEFVANVGGSVYNERSLARTADIYLERKENATAIPYLERLENTADYPQNLMFARSNLMKAFYELKQYDRALNYAEKVLNQQGVDDRIKGDAWIVIARSARETGNEQRARTAYREVAEVATGGLAAEALYYDAYFKHKDGDFEASNQAAQRLARDFAGYKETGAMGLVLMAKNFNALDDAFQATYILENVIKNFTQYPEITREAELELEKIKTQENLNEDNLAREQK</sequence>
<dbReference type="PANTHER" id="PTHR12558:SF44">
    <property type="entry name" value="TETRATRICOPEPTIDE REPEAT-CONTAINING PROTEIN"/>
    <property type="match status" value="1"/>
</dbReference>
<dbReference type="Proteomes" id="UP000305939">
    <property type="component" value="Unassembled WGS sequence"/>
</dbReference>
<dbReference type="Pfam" id="PF13174">
    <property type="entry name" value="TPR_6"/>
    <property type="match status" value="3"/>
</dbReference>
<dbReference type="Gene3D" id="1.25.40.10">
    <property type="entry name" value="Tetratricopeptide repeat domain"/>
    <property type="match status" value="8"/>
</dbReference>
<dbReference type="InterPro" id="IPR019734">
    <property type="entry name" value="TPR_rpt"/>
</dbReference>
<dbReference type="AlphaFoldDB" id="A0A4S3LZK7"/>
<dbReference type="SMART" id="SM00671">
    <property type="entry name" value="SEL1"/>
    <property type="match status" value="4"/>
</dbReference>
<keyword evidence="4" id="KW-1185">Reference proteome</keyword>
<dbReference type="GO" id="GO:0051301">
    <property type="term" value="P:cell division"/>
    <property type="evidence" value="ECO:0007669"/>
    <property type="project" value="TreeGrafter"/>
</dbReference>
<keyword evidence="1" id="KW-0802">TPR repeat</keyword>
<dbReference type="PANTHER" id="PTHR12558">
    <property type="entry name" value="CELL DIVISION CYCLE 16,23,27"/>
    <property type="match status" value="1"/>
</dbReference>